<proteinExistence type="predicted"/>
<dbReference type="PANTHER" id="PTHR15907">
    <property type="entry name" value="DUF614 FAMILY PROTEIN-RELATED"/>
    <property type="match status" value="1"/>
</dbReference>
<feature type="transmembrane region" description="Helical" evidence="1">
    <location>
        <begin position="12"/>
        <end position="34"/>
    </location>
</feature>
<comment type="caution">
    <text evidence="2">The sequence shown here is derived from an EMBL/GenBank/DDBJ whole genome shotgun (WGS) entry which is preliminary data.</text>
</comment>
<dbReference type="OrthoDB" id="1045822at2759"/>
<name>A0A1R2CJJ7_9CILI</name>
<dbReference type="NCBIfam" id="TIGR01571">
    <property type="entry name" value="A_thal_Cys_rich"/>
    <property type="match status" value="1"/>
</dbReference>
<dbReference type="EMBL" id="MPUH01000131">
    <property type="protein sequence ID" value="OMJ89214.1"/>
    <property type="molecule type" value="Genomic_DNA"/>
</dbReference>
<dbReference type="Pfam" id="PF04749">
    <property type="entry name" value="PLAC8"/>
    <property type="match status" value="1"/>
</dbReference>
<evidence type="ECO:0000313" key="2">
    <source>
        <dbReference type="EMBL" id="OMJ89214.1"/>
    </source>
</evidence>
<evidence type="ECO:0000313" key="3">
    <source>
        <dbReference type="Proteomes" id="UP000187209"/>
    </source>
</evidence>
<gene>
    <name evidence="2" type="ORF">SteCoe_8691</name>
</gene>
<accession>A0A1R2CJJ7</accession>
<dbReference type="InterPro" id="IPR006461">
    <property type="entry name" value="PLAC_motif_containing"/>
</dbReference>
<dbReference type="Proteomes" id="UP000187209">
    <property type="component" value="Unassembled WGS sequence"/>
</dbReference>
<organism evidence="2 3">
    <name type="scientific">Stentor coeruleus</name>
    <dbReference type="NCBI Taxonomy" id="5963"/>
    <lineage>
        <taxon>Eukaryota</taxon>
        <taxon>Sar</taxon>
        <taxon>Alveolata</taxon>
        <taxon>Ciliophora</taxon>
        <taxon>Postciliodesmatophora</taxon>
        <taxon>Heterotrichea</taxon>
        <taxon>Heterotrichida</taxon>
        <taxon>Stentoridae</taxon>
        <taxon>Stentor</taxon>
    </lineage>
</organism>
<feature type="transmembrane region" description="Helical" evidence="1">
    <location>
        <begin position="40"/>
        <end position="61"/>
    </location>
</feature>
<dbReference type="AlphaFoldDB" id="A0A1R2CJJ7"/>
<keyword evidence="3" id="KW-1185">Reference proteome</keyword>
<sequence length="103" mass="11277">MSKFEEELCGCFSDVPVFLFGCFIPGGYLCLQAQAVNKAYGTGAVVPYFLVCCLACIGGAINRGKIRDIFGIHGGFLGDMMLWWCCAPCAGCQEYREVKRRKG</sequence>
<keyword evidence="1" id="KW-0812">Transmembrane</keyword>
<evidence type="ECO:0000256" key="1">
    <source>
        <dbReference type="SAM" id="Phobius"/>
    </source>
</evidence>
<keyword evidence="1" id="KW-1133">Transmembrane helix</keyword>
<reference evidence="2 3" key="1">
    <citation type="submission" date="2016-11" db="EMBL/GenBank/DDBJ databases">
        <title>The macronuclear genome of Stentor coeruleus: a giant cell with tiny introns.</title>
        <authorList>
            <person name="Slabodnick M."/>
            <person name="Ruby J.G."/>
            <person name="Reiff S.B."/>
            <person name="Swart E.C."/>
            <person name="Gosai S."/>
            <person name="Prabakaran S."/>
            <person name="Witkowska E."/>
            <person name="Larue G.E."/>
            <person name="Fisher S."/>
            <person name="Freeman R.M."/>
            <person name="Gunawardena J."/>
            <person name="Chu W."/>
            <person name="Stover N.A."/>
            <person name="Gregory B.D."/>
            <person name="Nowacki M."/>
            <person name="Derisi J."/>
            <person name="Roy S.W."/>
            <person name="Marshall W.F."/>
            <person name="Sood P."/>
        </authorList>
    </citation>
    <scope>NUCLEOTIDE SEQUENCE [LARGE SCALE GENOMIC DNA]</scope>
    <source>
        <strain evidence="2">WM001</strain>
    </source>
</reference>
<protein>
    <submittedName>
        <fullName evidence="2">Uncharacterized protein</fullName>
    </submittedName>
</protein>
<keyword evidence="1" id="KW-0472">Membrane</keyword>